<accession>A0ABT7NCY8</accession>
<comment type="subcellular location">
    <subcellularLocation>
        <location evidence="1">Fimbrium</location>
    </subcellularLocation>
</comment>
<reference evidence="10" key="1">
    <citation type="submission" date="2023-06" db="EMBL/GenBank/DDBJ databases">
        <authorList>
            <person name="Jiang Y."/>
            <person name="Liu Q."/>
        </authorList>
    </citation>
    <scope>NUCLEOTIDE SEQUENCE</scope>
    <source>
        <strain evidence="10">CGMCC 1.12089</strain>
    </source>
</reference>
<organism evidence="10 11">
    <name type="scientific">Variovorax dokdonensis</name>
    <dbReference type="NCBI Taxonomy" id="344883"/>
    <lineage>
        <taxon>Bacteria</taxon>
        <taxon>Pseudomonadati</taxon>
        <taxon>Pseudomonadota</taxon>
        <taxon>Betaproteobacteria</taxon>
        <taxon>Burkholderiales</taxon>
        <taxon>Comamonadaceae</taxon>
        <taxon>Variovorax</taxon>
    </lineage>
</organism>
<feature type="region of interest" description="Disordered" evidence="7">
    <location>
        <begin position="641"/>
        <end position="702"/>
    </location>
</feature>
<dbReference type="Proteomes" id="UP001174908">
    <property type="component" value="Unassembled WGS sequence"/>
</dbReference>
<dbReference type="RefSeq" id="WP_286660933.1">
    <property type="nucleotide sequence ID" value="NZ_JASZYV010000003.1"/>
</dbReference>
<keyword evidence="3" id="KW-1029">Fimbrium biogenesis</keyword>
<name>A0ABT7NCY8_9BURK</name>
<evidence type="ECO:0000256" key="4">
    <source>
        <dbReference type="ARBA" id="ARBA00022723"/>
    </source>
</evidence>
<comment type="caution">
    <text evidence="10">The sequence shown here is derived from an EMBL/GenBank/DDBJ whole genome shotgun (WGS) entry which is preliminary data.</text>
</comment>
<proteinExistence type="inferred from homology"/>
<keyword evidence="11" id="KW-1185">Reference proteome</keyword>
<comment type="similarity">
    <text evidence="2">Belongs to the PilY1 family.</text>
</comment>
<feature type="domain" description="PilY1 beta-propeller" evidence="9">
    <location>
        <begin position="408"/>
        <end position="695"/>
    </location>
</feature>
<dbReference type="Pfam" id="PF05567">
    <property type="entry name" value="T4P_PilY1"/>
    <property type="match status" value="1"/>
</dbReference>
<sequence>MTRPLHRSRQAWLASALIGASMCVTHAVAADAKDSNGLSFESTPVLTAGRVPVPRLMIALSRLPSDQNKRKDLLTALGGTIDQLPDASVQLGWVAPSSCEAPDQAGESCSSGATPQTLDAATRAAFKAFLAAAGRQTGASESSDAPTTTARTIAYAEEQSSLAAAHQPQKGADLLCRQSHVVLVGTDVGPGTLRPDQPHDGAMAPKPVIHQVAAAGDGLAAQIDEAVQTAVAESQGPDDTRTLALAMVPNAKGGEQAVVAARYNAHGWHGELALRTLQRAGIDTSSAPWGRQAGSGEPHTTATLLDAREPDTRVILSSQGEGQQLKGLAWRWTELPQAQRALLERDAHQRPDGLGSQRLEWLRGVRADEQANGGKLRDRRSPQADMLGSVPWASPGRLATRTTPAQPTMIYAAGNGGMLHAFDAESGQERFAYVPQGALAKVAAMSQPQYLHQASIAASPFTADWQEGDQTRRWLFGTPGAGGKGYFALDVSNLQGFADESQGAQQIRLDTTASEDPDLGHIFGTPVTAAGDPWRSASVMRLNDGRTALVLGNGFGSESGRAVLLLHYLDGARELRKIPAGKEVGNGLGPVRLVDLDGDRKADLAYAGDLRGYVWKFDLRATDPAQWRVAVKSQPMFMAKDEQAHPQPITSAPTTWPHPERGRILVFGTGRMLTPDDRGDTSTQTIYGIHDRDDDEPASRGRAALRRRELVSGASRVTTAAASDSAAGSAPGWYVDLPVPGERVLDHPRHFDGQLIDIVSSVPAPVPPVGAGESCKTANERQFRNTLRALDGEPPRTAIHGTSDAPLTVGRLELSATPSVAVRSLSREVRMNFEGGQDDATRARLGFIAVRPSWRQLQ</sequence>
<feature type="chain" id="PRO_5045958836" evidence="8">
    <location>
        <begin position="30"/>
        <end position="858"/>
    </location>
</feature>
<feature type="compositionally biased region" description="Basic and acidic residues" evidence="7">
    <location>
        <begin position="370"/>
        <end position="382"/>
    </location>
</feature>
<evidence type="ECO:0000256" key="8">
    <source>
        <dbReference type="SAM" id="SignalP"/>
    </source>
</evidence>
<evidence type="ECO:0000256" key="7">
    <source>
        <dbReference type="SAM" id="MobiDB-lite"/>
    </source>
</evidence>
<gene>
    <name evidence="10" type="ORF">QTH91_15160</name>
</gene>
<evidence type="ECO:0000256" key="3">
    <source>
        <dbReference type="ARBA" id="ARBA00022558"/>
    </source>
</evidence>
<keyword evidence="6" id="KW-0281">Fimbrium</keyword>
<dbReference type="InterPro" id="IPR011047">
    <property type="entry name" value="Quinoprotein_ADH-like_sf"/>
</dbReference>
<evidence type="ECO:0000313" key="10">
    <source>
        <dbReference type="EMBL" id="MDM0045825.1"/>
    </source>
</evidence>
<protein>
    <submittedName>
        <fullName evidence="10">PilC/PilY family type IV pilus protein</fullName>
    </submittedName>
</protein>
<dbReference type="EMBL" id="JASZYV010000003">
    <property type="protein sequence ID" value="MDM0045825.1"/>
    <property type="molecule type" value="Genomic_DNA"/>
</dbReference>
<evidence type="ECO:0000256" key="2">
    <source>
        <dbReference type="ARBA" id="ARBA00008387"/>
    </source>
</evidence>
<evidence type="ECO:0000259" key="9">
    <source>
        <dbReference type="Pfam" id="PF05567"/>
    </source>
</evidence>
<evidence type="ECO:0000256" key="1">
    <source>
        <dbReference type="ARBA" id="ARBA00004561"/>
    </source>
</evidence>
<evidence type="ECO:0000256" key="6">
    <source>
        <dbReference type="ARBA" id="ARBA00023263"/>
    </source>
</evidence>
<feature type="signal peptide" evidence="8">
    <location>
        <begin position="1"/>
        <end position="29"/>
    </location>
</feature>
<dbReference type="InterPro" id="IPR008707">
    <property type="entry name" value="B-propeller_PilY1"/>
</dbReference>
<dbReference type="SUPFAM" id="SSF50998">
    <property type="entry name" value="Quinoprotein alcohol dehydrogenase-like"/>
    <property type="match status" value="1"/>
</dbReference>
<keyword evidence="4" id="KW-0479">Metal-binding</keyword>
<evidence type="ECO:0000313" key="11">
    <source>
        <dbReference type="Proteomes" id="UP001174908"/>
    </source>
</evidence>
<keyword evidence="5" id="KW-0106">Calcium</keyword>
<feature type="region of interest" description="Disordered" evidence="7">
    <location>
        <begin position="370"/>
        <end position="400"/>
    </location>
</feature>
<keyword evidence="8" id="KW-0732">Signal</keyword>
<evidence type="ECO:0000256" key="5">
    <source>
        <dbReference type="ARBA" id="ARBA00022837"/>
    </source>
</evidence>